<dbReference type="OrthoDB" id="7705857at2"/>
<dbReference type="STRING" id="657014.SAMN04488092_104178"/>
<proteinExistence type="predicted"/>
<protein>
    <recommendedName>
        <fullName evidence="3">Sulfotransferase family protein</fullName>
    </recommendedName>
</protein>
<accession>A0A1H9DJ58</accession>
<keyword evidence="2" id="KW-1185">Reference proteome</keyword>
<sequence>MRLILHAGFHKTGTSSIQNFLYQNKPTLSAEFRVLMRPKIKALCDCARGFSVNRNPLDQGLFLSEAAQALSALDPADPRPVVISAEDLSGHTPGRHRLLSYAATPALMQMLVQVADECLPGAELTFLFTTRDPESWLRSSYAQSLRATRQRLGWAAYFATLSPHADFGPVLDEIQTAVAPHHVFTAALEDSQTHPLGPATALLDLMQPSDALRAALVPVSPQNRKLPDPVLDALLHLNRSDLPKDEMRRRKADLITQALG</sequence>
<dbReference type="EMBL" id="FOEP01000004">
    <property type="protein sequence ID" value="SEQ13530.1"/>
    <property type="molecule type" value="Genomic_DNA"/>
</dbReference>
<dbReference type="AlphaFoldDB" id="A0A1H9DJ58"/>
<reference evidence="1 2" key="1">
    <citation type="submission" date="2016-10" db="EMBL/GenBank/DDBJ databases">
        <authorList>
            <person name="de Groot N.N."/>
        </authorList>
    </citation>
    <scope>NUCLEOTIDE SEQUENCE [LARGE SCALE GENOMIC DNA]</scope>
    <source>
        <strain evidence="1 2">DSM 22007</strain>
    </source>
</reference>
<dbReference type="Gene3D" id="3.40.50.300">
    <property type="entry name" value="P-loop containing nucleotide triphosphate hydrolases"/>
    <property type="match status" value="1"/>
</dbReference>
<name>A0A1H9DJ58_9RHOB</name>
<gene>
    <name evidence="1" type="ORF">SAMN04488092_104178</name>
</gene>
<evidence type="ECO:0000313" key="1">
    <source>
        <dbReference type="EMBL" id="SEQ13530.1"/>
    </source>
</evidence>
<organism evidence="1 2">
    <name type="scientific">Thalassovita taeanensis</name>
    <dbReference type="NCBI Taxonomy" id="657014"/>
    <lineage>
        <taxon>Bacteria</taxon>
        <taxon>Pseudomonadati</taxon>
        <taxon>Pseudomonadota</taxon>
        <taxon>Alphaproteobacteria</taxon>
        <taxon>Rhodobacterales</taxon>
        <taxon>Roseobacteraceae</taxon>
        <taxon>Thalassovita</taxon>
    </lineage>
</organism>
<evidence type="ECO:0008006" key="3">
    <source>
        <dbReference type="Google" id="ProtNLM"/>
    </source>
</evidence>
<dbReference type="InterPro" id="IPR027417">
    <property type="entry name" value="P-loop_NTPase"/>
</dbReference>
<evidence type="ECO:0000313" key="2">
    <source>
        <dbReference type="Proteomes" id="UP000198634"/>
    </source>
</evidence>
<dbReference type="SUPFAM" id="SSF52540">
    <property type="entry name" value="P-loop containing nucleoside triphosphate hydrolases"/>
    <property type="match status" value="1"/>
</dbReference>
<dbReference type="Proteomes" id="UP000198634">
    <property type="component" value="Unassembled WGS sequence"/>
</dbReference>
<dbReference type="RefSeq" id="WP_090269265.1">
    <property type="nucleotide sequence ID" value="NZ_FOEP01000004.1"/>
</dbReference>